<dbReference type="InterPro" id="IPR036152">
    <property type="entry name" value="Asp/glu_Ase-like_sf"/>
</dbReference>
<dbReference type="GO" id="GO:0006528">
    <property type="term" value="P:asparagine metabolic process"/>
    <property type="evidence" value="ECO:0007669"/>
    <property type="project" value="InterPro"/>
</dbReference>
<dbReference type="InterPro" id="IPR020827">
    <property type="entry name" value="Asparaginase/glutaminase_AS1"/>
</dbReference>
<feature type="domain" description="L-asparaginase N-terminal" evidence="7">
    <location>
        <begin position="20"/>
        <end position="210"/>
    </location>
</feature>
<dbReference type="PRINTS" id="PR00139">
    <property type="entry name" value="ASNGLNASE"/>
</dbReference>
<gene>
    <name evidence="9" type="primary">ansA</name>
    <name evidence="9" type="ORF">KL86DES1_20883</name>
</gene>
<dbReference type="FunFam" id="3.40.50.1170:FF:000001">
    <property type="entry name" value="L-asparaginase 2"/>
    <property type="match status" value="1"/>
</dbReference>
<dbReference type="SFLD" id="SFLDS00057">
    <property type="entry name" value="Glutaminase/Asparaginase"/>
    <property type="match status" value="1"/>
</dbReference>
<dbReference type="Pfam" id="PF00710">
    <property type="entry name" value="Asparaginase"/>
    <property type="match status" value="1"/>
</dbReference>
<feature type="active site" description="O-isoaspartyl threonine intermediate" evidence="3">
    <location>
        <position position="28"/>
    </location>
</feature>
<keyword evidence="2 9" id="KW-0378">Hydrolase</keyword>
<dbReference type="PROSITE" id="PS00917">
    <property type="entry name" value="ASN_GLN_ASE_2"/>
    <property type="match status" value="1"/>
</dbReference>
<evidence type="ECO:0000256" key="3">
    <source>
        <dbReference type="PIRSR" id="PIRSR001220-1"/>
    </source>
</evidence>
<evidence type="ECO:0000256" key="4">
    <source>
        <dbReference type="PIRSR" id="PIRSR001220-2"/>
    </source>
</evidence>
<proteinExistence type="inferred from homology"/>
<name>A0A212L5N2_9BACT</name>
<protein>
    <submittedName>
        <fullName evidence="9">Putative L-asparaginase</fullName>
        <ecNumber evidence="9">3.5.1.1</ecNumber>
    </submittedName>
</protein>
<dbReference type="Pfam" id="PF17763">
    <property type="entry name" value="Asparaginase_C"/>
    <property type="match status" value="1"/>
</dbReference>
<dbReference type="SMART" id="SM00870">
    <property type="entry name" value="Asparaginase"/>
    <property type="match status" value="1"/>
</dbReference>
<evidence type="ECO:0000256" key="1">
    <source>
        <dbReference type="ARBA" id="ARBA00010518"/>
    </source>
</evidence>
<comment type="similarity">
    <text evidence="1">Belongs to the asparaginase 1 family.</text>
</comment>
<evidence type="ECO:0000259" key="7">
    <source>
        <dbReference type="Pfam" id="PF00710"/>
    </source>
</evidence>
<dbReference type="InterPro" id="IPR037152">
    <property type="entry name" value="L-asparaginase_N_sf"/>
</dbReference>
<dbReference type="InterPro" id="IPR004550">
    <property type="entry name" value="AsnASE_II"/>
</dbReference>
<feature type="active site" evidence="5">
    <location>
        <position position="28"/>
    </location>
</feature>
<feature type="binding site" evidence="4">
    <location>
        <position position="75"/>
    </location>
    <ligand>
        <name>substrate</name>
    </ligand>
</feature>
<dbReference type="InterPro" id="IPR027474">
    <property type="entry name" value="L-asparaginase_N"/>
</dbReference>
<dbReference type="PROSITE" id="PS51732">
    <property type="entry name" value="ASN_GLN_ASE_3"/>
    <property type="match status" value="1"/>
</dbReference>
<dbReference type="InterPro" id="IPR027475">
    <property type="entry name" value="Asparaginase/glutaminase_AS2"/>
</dbReference>
<evidence type="ECO:0000259" key="8">
    <source>
        <dbReference type="Pfam" id="PF17763"/>
    </source>
</evidence>
<reference evidence="9" key="1">
    <citation type="submission" date="2016-08" db="EMBL/GenBank/DDBJ databases">
        <authorList>
            <person name="Seilhamer J.J."/>
        </authorList>
    </citation>
    <scope>NUCLEOTIDE SEQUENCE</scope>
    <source>
        <strain evidence="9">86-1</strain>
    </source>
</reference>
<feature type="active site" evidence="6">
    <location>
        <position position="108"/>
    </location>
</feature>
<feature type="domain" description="Asparaginase/glutaminase C-terminal" evidence="8">
    <location>
        <begin position="233"/>
        <end position="329"/>
    </location>
</feature>
<accession>A0A212L5N2</accession>
<dbReference type="CDD" id="cd08964">
    <property type="entry name" value="L-asparaginase_II"/>
    <property type="match status" value="1"/>
</dbReference>
<evidence type="ECO:0000256" key="6">
    <source>
        <dbReference type="PROSITE-ProRule" id="PRU10100"/>
    </source>
</evidence>
<dbReference type="Gene3D" id="3.40.50.40">
    <property type="match status" value="1"/>
</dbReference>
<dbReference type="EMBL" id="FMJC01000002">
    <property type="protein sequence ID" value="SCM72861.1"/>
    <property type="molecule type" value="Genomic_DNA"/>
</dbReference>
<dbReference type="PIRSF" id="PIRSF001220">
    <property type="entry name" value="L-ASNase_gatD"/>
    <property type="match status" value="1"/>
</dbReference>
<dbReference type="EC" id="3.5.1.1" evidence="9"/>
<evidence type="ECO:0000256" key="5">
    <source>
        <dbReference type="PROSITE-ProRule" id="PRU10099"/>
    </source>
</evidence>
<dbReference type="GO" id="GO:0004067">
    <property type="term" value="F:asparaginase activity"/>
    <property type="evidence" value="ECO:0007669"/>
    <property type="project" value="UniProtKB-UniRule"/>
</dbReference>
<dbReference type="PIRSF" id="PIRSF500176">
    <property type="entry name" value="L_ASNase"/>
    <property type="match status" value="1"/>
</dbReference>
<dbReference type="Gene3D" id="3.40.50.1170">
    <property type="entry name" value="L-asparaginase, N-terminal domain"/>
    <property type="match status" value="1"/>
</dbReference>
<dbReference type="PANTHER" id="PTHR11707:SF28">
    <property type="entry name" value="60 KDA LYSOPHOSPHOLIPASE"/>
    <property type="match status" value="1"/>
</dbReference>
<evidence type="ECO:0000313" key="9">
    <source>
        <dbReference type="EMBL" id="SCM72861.1"/>
    </source>
</evidence>
<evidence type="ECO:0000256" key="2">
    <source>
        <dbReference type="ARBA" id="ARBA00022801"/>
    </source>
</evidence>
<sequence length="353" mass="36935">MSPSPRVNANCSESGALPQVALLATGGTIAGVADTPLEQISYQAGVLSVECMLESLPGIEGVARIASRQCGNLPSEDMRPCHWAKLGRDCAQALEDETMCGVVLTHGTDTLEESAFYLHLTMSSPKPVVLTGAMRPATSLSADGPINIRDAVAVAACPQARGRGALIVMNGRIISARTAVKAGTLDVEAFRALESGLLGRVINGRPVFYHSGEDGPVLAGTYAAHAGQDHLPRVDVLYACAGMPLDATLFSLERSSGLVVAGMGNGSMPSDIRKALNMAVKEGKPVVRASRTGGAPVTDLEEYAAFIASGMLSTPKARVLLMLALAEAERQGARDPEARMASVRRAFTHCREV</sequence>
<dbReference type="InterPro" id="IPR040919">
    <property type="entry name" value="Asparaginase_C"/>
</dbReference>
<dbReference type="RefSeq" id="WP_179980409.1">
    <property type="nucleotide sequence ID" value="NZ_LT608333.1"/>
</dbReference>
<dbReference type="PANTHER" id="PTHR11707">
    <property type="entry name" value="L-ASPARAGINASE"/>
    <property type="match status" value="1"/>
</dbReference>
<dbReference type="AlphaFoldDB" id="A0A212L5N2"/>
<feature type="binding site" evidence="4">
    <location>
        <begin position="108"/>
        <end position="109"/>
    </location>
    <ligand>
        <name>substrate</name>
    </ligand>
</feature>
<dbReference type="InterPro" id="IPR006034">
    <property type="entry name" value="Asparaginase/glutaminase-like"/>
</dbReference>
<dbReference type="SUPFAM" id="SSF53774">
    <property type="entry name" value="Glutaminase/Asparaginase"/>
    <property type="match status" value="1"/>
</dbReference>
<dbReference type="PROSITE" id="PS00144">
    <property type="entry name" value="ASN_GLN_ASE_1"/>
    <property type="match status" value="1"/>
</dbReference>
<dbReference type="InterPro" id="IPR027473">
    <property type="entry name" value="L-asparaginase_C"/>
</dbReference>
<organism evidence="9">
    <name type="scientific">uncultured Desulfovibrio sp</name>
    <dbReference type="NCBI Taxonomy" id="167968"/>
    <lineage>
        <taxon>Bacteria</taxon>
        <taxon>Pseudomonadati</taxon>
        <taxon>Thermodesulfobacteriota</taxon>
        <taxon>Desulfovibrionia</taxon>
        <taxon>Desulfovibrionales</taxon>
        <taxon>Desulfovibrionaceae</taxon>
        <taxon>Desulfovibrio</taxon>
        <taxon>environmental samples</taxon>
    </lineage>
</organism>